<protein>
    <recommendedName>
        <fullName evidence="3">Terminase large subunit gp17-like C-terminal domain-containing protein</fullName>
    </recommendedName>
</protein>
<dbReference type="EMBL" id="JABXWD010000024">
    <property type="protein sequence ID" value="MBV6340457.1"/>
    <property type="molecule type" value="Genomic_DNA"/>
</dbReference>
<name>A0ABS6RV05_9BACT</name>
<gene>
    <name evidence="1" type="ORF">HWQ67_02550</name>
</gene>
<feature type="non-terminal residue" evidence="1">
    <location>
        <position position="1"/>
    </location>
</feature>
<evidence type="ECO:0000313" key="2">
    <source>
        <dbReference type="Proteomes" id="UP001196980"/>
    </source>
</evidence>
<organism evidence="1 2">
    <name type="scientific">Candidatus Magnetobacterium casense</name>
    <dbReference type="NCBI Taxonomy" id="1455061"/>
    <lineage>
        <taxon>Bacteria</taxon>
        <taxon>Pseudomonadati</taxon>
        <taxon>Nitrospirota</taxon>
        <taxon>Thermodesulfovibrionia</taxon>
        <taxon>Thermodesulfovibrionales</taxon>
        <taxon>Candidatus Magnetobacteriaceae</taxon>
        <taxon>Candidatus Magnetobacterium</taxon>
    </lineage>
</organism>
<keyword evidence="2" id="KW-1185">Reference proteome</keyword>
<reference evidence="1 2" key="1">
    <citation type="journal article" date="2020" name="J Geophys Res Biogeosci">
        <title>Magnetotaxis as an Adaptation to Enable Bacterial Shuttling of Microbial Sulfur and Sulfur Cycling Across Aquatic Oxic#Anoxic Interfaces.</title>
        <authorList>
            <person name="Li J."/>
            <person name="Liu P."/>
            <person name="Wang J."/>
            <person name="Roberts A.P."/>
            <person name="Pan Y."/>
        </authorList>
    </citation>
    <scope>NUCLEOTIDE SEQUENCE [LARGE SCALE GENOMIC DNA]</scope>
    <source>
        <strain evidence="1 2">MYR-1_YQ</strain>
    </source>
</reference>
<evidence type="ECO:0000313" key="1">
    <source>
        <dbReference type="EMBL" id="MBV6340457.1"/>
    </source>
</evidence>
<sequence length="299" mass="33343">GTLTKACNFAFVIFNPTRSKGYAVDTHGKFSDYWLPVRWNAEDSEISDKDVIARVAEKYGKDSNPYRIRVLGLPPLEDELTLIPADWVMDAVDREVIPLNTSPVIKGLDCGAGGDKSVIVTRKGGKVYGIKRLTTPDSQSLINWALNDFSEDNADVFRVDNIGIGWAVYGALNDRLGSCVEAADCRRKADDSQRFVNKRAEMYWILRTQFEKGCISIPNDTDLIDQLTAMKATYESGKVKIIEKSKLKAELGHSPDECDSLALTYYFDDIMLTRQTKGVYCFNRTSGFGNSSSEDWLGA</sequence>
<proteinExistence type="predicted"/>
<dbReference type="Proteomes" id="UP001196980">
    <property type="component" value="Unassembled WGS sequence"/>
</dbReference>
<comment type="caution">
    <text evidence="1">The sequence shown here is derived from an EMBL/GenBank/DDBJ whole genome shotgun (WGS) entry which is preliminary data.</text>
</comment>
<evidence type="ECO:0008006" key="3">
    <source>
        <dbReference type="Google" id="ProtNLM"/>
    </source>
</evidence>
<accession>A0ABS6RV05</accession>